<dbReference type="PANTHER" id="PTHR11941:SF54">
    <property type="entry name" value="ENOYL-COA HYDRATASE, MITOCHONDRIAL"/>
    <property type="match status" value="1"/>
</dbReference>
<dbReference type="STRING" id="402600.SAMN05216188_116205"/>
<proteinExistence type="predicted"/>
<evidence type="ECO:0000313" key="1">
    <source>
        <dbReference type="EMBL" id="SER87156.1"/>
    </source>
</evidence>
<dbReference type="RefSeq" id="WP_089956715.1">
    <property type="nucleotide sequence ID" value="NZ_FOFR01000016.1"/>
</dbReference>
<dbReference type="InterPro" id="IPR029045">
    <property type="entry name" value="ClpP/crotonase-like_dom_sf"/>
</dbReference>
<protein>
    <submittedName>
        <fullName evidence="1">Enoyl-CoA hydratase/carnithine racemase</fullName>
    </submittedName>
</protein>
<organism evidence="1 2">
    <name type="scientific">Lentzea xinjiangensis</name>
    <dbReference type="NCBI Taxonomy" id="402600"/>
    <lineage>
        <taxon>Bacteria</taxon>
        <taxon>Bacillati</taxon>
        <taxon>Actinomycetota</taxon>
        <taxon>Actinomycetes</taxon>
        <taxon>Pseudonocardiales</taxon>
        <taxon>Pseudonocardiaceae</taxon>
        <taxon>Lentzea</taxon>
    </lineage>
</organism>
<sequence length="283" mass="30120">MTEQSLPSLHLKRQDGVLWVSIDVPPVNLMTAQLLLDLDAVAASAENDPDLHVIVVQSANPEFFLAHGDLSFVEDPATYAALPIAEETLAGTGPMMRLHERWRRLPQTTIAKITGLARGGGSELVSSLDLRFAALETAAFGQFETLIGIVPGAGATAHLPRLVGRARALEIVLTGGLVDAATAERWGWVNRALPAAELDEFVERVALTIATLPDGVRAAATRAIDAADGTLEDALRAEDRLLGETFTPASGELARAALAAGVHTREVELNLEEVLRANLARHS</sequence>
<dbReference type="GO" id="GO:0003824">
    <property type="term" value="F:catalytic activity"/>
    <property type="evidence" value="ECO:0007669"/>
    <property type="project" value="UniProtKB-ARBA"/>
</dbReference>
<reference evidence="2" key="1">
    <citation type="submission" date="2016-10" db="EMBL/GenBank/DDBJ databases">
        <authorList>
            <person name="Varghese N."/>
            <person name="Submissions S."/>
        </authorList>
    </citation>
    <scope>NUCLEOTIDE SEQUENCE [LARGE SCALE GENOMIC DNA]</scope>
    <source>
        <strain evidence="2">CGMCC 4.3525</strain>
    </source>
</reference>
<gene>
    <name evidence="1" type="ORF">SAMN05216188_116205</name>
</gene>
<keyword evidence="2" id="KW-1185">Reference proteome</keyword>
<dbReference type="AlphaFoldDB" id="A0A1H9SQB5"/>
<dbReference type="Proteomes" id="UP000199352">
    <property type="component" value="Unassembled WGS sequence"/>
</dbReference>
<evidence type="ECO:0000313" key="2">
    <source>
        <dbReference type="Proteomes" id="UP000199352"/>
    </source>
</evidence>
<dbReference type="CDD" id="cd06558">
    <property type="entry name" value="crotonase-like"/>
    <property type="match status" value="1"/>
</dbReference>
<dbReference type="Gene3D" id="3.90.226.10">
    <property type="entry name" value="2-enoyl-CoA Hydratase, Chain A, domain 1"/>
    <property type="match status" value="1"/>
</dbReference>
<dbReference type="GO" id="GO:0006635">
    <property type="term" value="P:fatty acid beta-oxidation"/>
    <property type="evidence" value="ECO:0007669"/>
    <property type="project" value="TreeGrafter"/>
</dbReference>
<dbReference type="OrthoDB" id="9775794at2"/>
<accession>A0A1H9SQB5</accession>
<dbReference type="EMBL" id="FOFR01000016">
    <property type="protein sequence ID" value="SER87156.1"/>
    <property type="molecule type" value="Genomic_DNA"/>
</dbReference>
<dbReference type="InterPro" id="IPR001753">
    <property type="entry name" value="Enoyl-CoA_hydra/iso"/>
</dbReference>
<dbReference type="PANTHER" id="PTHR11941">
    <property type="entry name" value="ENOYL-COA HYDRATASE-RELATED"/>
    <property type="match status" value="1"/>
</dbReference>
<dbReference type="Pfam" id="PF00378">
    <property type="entry name" value="ECH_1"/>
    <property type="match status" value="1"/>
</dbReference>
<dbReference type="SUPFAM" id="SSF52096">
    <property type="entry name" value="ClpP/crotonase"/>
    <property type="match status" value="1"/>
</dbReference>
<name>A0A1H9SQB5_9PSEU</name>